<feature type="region of interest" description="Disordered" evidence="1">
    <location>
        <begin position="15"/>
        <end position="34"/>
    </location>
</feature>
<dbReference type="Gene3D" id="2.150.10.10">
    <property type="entry name" value="Serralysin-like metalloprotease, C-terminal"/>
    <property type="match status" value="1"/>
</dbReference>
<evidence type="ECO:0000313" key="2">
    <source>
        <dbReference type="EMBL" id="CAB4539979.1"/>
    </source>
</evidence>
<dbReference type="InterPro" id="IPR011049">
    <property type="entry name" value="Serralysin-like_metalloprot_C"/>
</dbReference>
<reference evidence="2" key="1">
    <citation type="submission" date="2020-05" db="EMBL/GenBank/DDBJ databases">
        <authorList>
            <person name="Chiriac C."/>
            <person name="Salcher M."/>
            <person name="Ghai R."/>
            <person name="Kavagutti S V."/>
        </authorList>
    </citation>
    <scope>NUCLEOTIDE SEQUENCE</scope>
</reference>
<sequence>MVGGAGDDAVTAGAGVDRVTGDAGNDRITGNDGSDTLIGGIGNDALDGGASSDIIDPGTGSNSCGSDTSDSLRGPCTIDTVGPAISNIVVPKVVTAGSIVTFAWRVADAGGVANTNMRIGGYSGYVSSWCGFVVVANLQSGSAFDGNYRVTCDVPPNAVNGSYTVFLAASDSFGNSSRWDASTQFDFSVTSGAADSSPPAVSNLSARVEGSSVVVSWRASDPSGVAGQSAWLAYNVYSFASTEGPYFVYNAAVLVSGDALNGVYEQRIDRRQIAPNGTYTVWLTVIDTLGNKSFDQTATTFVLRT</sequence>
<dbReference type="Pfam" id="PF00353">
    <property type="entry name" value="HemolysinCabind"/>
    <property type="match status" value="2"/>
</dbReference>
<name>A0A6J6BNK5_9ZZZZ</name>
<protein>
    <submittedName>
        <fullName evidence="2">Unannotated protein</fullName>
    </submittedName>
</protein>
<evidence type="ECO:0000256" key="1">
    <source>
        <dbReference type="SAM" id="MobiDB-lite"/>
    </source>
</evidence>
<dbReference type="EMBL" id="CAEZSU010000007">
    <property type="protein sequence ID" value="CAB4539979.1"/>
    <property type="molecule type" value="Genomic_DNA"/>
</dbReference>
<organism evidence="2">
    <name type="scientific">freshwater metagenome</name>
    <dbReference type="NCBI Taxonomy" id="449393"/>
    <lineage>
        <taxon>unclassified sequences</taxon>
        <taxon>metagenomes</taxon>
        <taxon>ecological metagenomes</taxon>
    </lineage>
</organism>
<accession>A0A6J6BNK5</accession>
<dbReference type="Gene3D" id="2.60.40.10">
    <property type="entry name" value="Immunoglobulins"/>
    <property type="match status" value="1"/>
</dbReference>
<dbReference type="GO" id="GO:0005509">
    <property type="term" value="F:calcium ion binding"/>
    <property type="evidence" value="ECO:0007669"/>
    <property type="project" value="InterPro"/>
</dbReference>
<dbReference type="PRINTS" id="PR00313">
    <property type="entry name" value="CABNDNGRPT"/>
</dbReference>
<dbReference type="AlphaFoldDB" id="A0A6J6BNK5"/>
<gene>
    <name evidence="2" type="ORF">UFOPK1495_00135</name>
</gene>
<dbReference type="InterPro" id="IPR013783">
    <property type="entry name" value="Ig-like_fold"/>
</dbReference>
<dbReference type="SUPFAM" id="SSF51120">
    <property type="entry name" value="beta-Roll"/>
    <property type="match status" value="1"/>
</dbReference>
<dbReference type="InterPro" id="IPR018511">
    <property type="entry name" value="Hemolysin-typ_Ca-bd_CS"/>
</dbReference>
<dbReference type="PROSITE" id="PS00330">
    <property type="entry name" value="HEMOLYSIN_CALCIUM"/>
    <property type="match status" value="1"/>
</dbReference>
<proteinExistence type="predicted"/>
<dbReference type="InterPro" id="IPR001343">
    <property type="entry name" value="Hemolysn_Ca-bd"/>
</dbReference>